<dbReference type="InterPro" id="IPR000719">
    <property type="entry name" value="Prot_kinase_dom"/>
</dbReference>
<feature type="region of interest" description="Disordered" evidence="5">
    <location>
        <begin position="843"/>
        <end position="866"/>
    </location>
</feature>
<feature type="region of interest" description="Disordered" evidence="5">
    <location>
        <begin position="491"/>
        <end position="774"/>
    </location>
</feature>
<dbReference type="InterPro" id="IPR008271">
    <property type="entry name" value="Ser/Thr_kinase_AS"/>
</dbReference>
<feature type="domain" description="Protein kinase" evidence="6">
    <location>
        <begin position="23"/>
        <end position="309"/>
    </location>
</feature>
<feature type="compositionally biased region" description="Polar residues" evidence="5">
    <location>
        <begin position="679"/>
        <end position="690"/>
    </location>
</feature>
<dbReference type="PROSITE" id="PS00107">
    <property type="entry name" value="PROTEIN_KINASE_ATP"/>
    <property type="match status" value="1"/>
</dbReference>
<dbReference type="InterPro" id="IPR050629">
    <property type="entry name" value="STE20/SPS1-PAK"/>
</dbReference>
<dbReference type="Pfam" id="PF00069">
    <property type="entry name" value="Pkinase"/>
    <property type="match status" value="1"/>
</dbReference>
<evidence type="ECO:0000256" key="1">
    <source>
        <dbReference type="ARBA" id="ARBA00012513"/>
    </source>
</evidence>
<proteinExistence type="predicted"/>
<accession>A0A2X0LGB8</accession>
<dbReference type="InterPro" id="IPR017441">
    <property type="entry name" value="Protein_kinase_ATP_BS"/>
</dbReference>
<evidence type="ECO:0000256" key="5">
    <source>
        <dbReference type="SAM" id="MobiDB-lite"/>
    </source>
</evidence>
<dbReference type="SMART" id="SM00220">
    <property type="entry name" value="S_TKc"/>
    <property type="match status" value="1"/>
</dbReference>
<keyword evidence="8" id="KW-1185">Reference proteome</keyword>
<reference evidence="8" key="1">
    <citation type="submission" date="2016-10" db="EMBL/GenBank/DDBJ databases">
        <authorList>
            <person name="Jeantristanb JTB J.-T."/>
            <person name="Ricardo R."/>
        </authorList>
    </citation>
    <scope>NUCLEOTIDE SEQUENCE [LARGE SCALE GENOMIC DNA]</scope>
</reference>
<dbReference type="GO" id="GO:0004674">
    <property type="term" value="F:protein serine/threonine kinase activity"/>
    <property type="evidence" value="ECO:0007669"/>
    <property type="project" value="UniProtKB-EC"/>
</dbReference>
<feature type="compositionally biased region" description="Polar residues" evidence="5">
    <location>
        <begin position="512"/>
        <end position="522"/>
    </location>
</feature>
<evidence type="ECO:0000259" key="6">
    <source>
        <dbReference type="PROSITE" id="PS50011"/>
    </source>
</evidence>
<dbReference type="Gene3D" id="3.30.200.20">
    <property type="entry name" value="Phosphorylase Kinase, domain 1"/>
    <property type="match status" value="2"/>
</dbReference>
<feature type="compositionally biased region" description="Low complexity" evidence="5">
    <location>
        <begin position="531"/>
        <end position="543"/>
    </location>
</feature>
<evidence type="ECO:0000256" key="4">
    <source>
        <dbReference type="PROSITE-ProRule" id="PRU10141"/>
    </source>
</evidence>
<dbReference type="PANTHER" id="PTHR48012:SF21">
    <property type="entry name" value="PH DOMAIN-CONTAINING PROTEIN"/>
    <property type="match status" value="1"/>
</dbReference>
<dbReference type="InterPro" id="IPR011009">
    <property type="entry name" value="Kinase-like_dom_sf"/>
</dbReference>
<dbReference type="PROSITE" id="PS50011">
    <property type="entry name" value="PROTEIN_KINASE_DOM"/>
    <property type="match status" value="1"/>
</dbReference>
<dbReference type="GO" id="GO:0005737">
    <property type="term" value="C:cytoplasm"/>
    <property type="evidence" value="ECO:0007669"/>
    <property type="project" value="TreeGrafter"/>
</dbReference>
<evidence type="ECO:0000256" key="3">
    <source>
        <dbReference type="ARBA" id="ARBA00022840"/>
    </source>
</evidence>
<gene>
    <name evidence="7" type="ORF">BZ3500_MVSOF-1268-A1-R1_CHR3-3G06464</name>
</gene>
<dbReference type="OrthoDB" id="2536271at2759"/>
<name>A0A2X0LGB8_9BASI</name>
<protein>
    <recommendedName>
        <fullName evidence="1">non-specific serine/threonine protein kinase</fullName>
        <ecNumber evidence="1">2.7.11.1</ecNumber>
    </recommendedName>
</protein>
<dbReference type="PANTHER" id="PTHR48012">
    <property type="entry name" value="STERILE20-LIKE KINASE, ISOFORM B-RELATED"/>
    <property type="match status" value="1"/>
</dbReference>
<dbReference type="PROSITE" id="PS00108">
    <property type="entry name" value="PROTEIN_KINASE_ST"/>
    <property type="match status" value="1"/>
</dbReference>
<feature type="compositionally biased region" description="Low complexity" evidence="5">
    <location>
        <begin position="578"/>
        <end position="620"/>
    </location>
</feature>
<dbReference type="EC" id="2.7.11.1" evidence="1"/>
<dbReference type="AlphaFoldDB" id="A0A2X0LGB8"/>
<dbReference type="STRING" id="289078.A0A2X0LGB8"/>
<dbReference type="FunFam" id="1.10.510.10:FF:000421">
    <property type="entry name" value="Serine/threonine-protein kinase PAK 6"/>
    <property type="match status" value="1"/>
</dbReference>
<keyword evidence="3 4" id="KW-0067">ATP-binding</keyword>
<feature type="compositionally biased region" description="Acidic residues" evidence="5">
    <location>
        <begin position="763"/>
        <end position="774"/>
    </location>
</feature>
<keyword evidence="2 4" id="KW-0547">Nucleotide-binding</keyword>
<dbReference type="SUPFAM" id="SSF56112">
    <property type="entry name" value="Protein kinase-like (PK-like)"/>
    <property type="match status" value="1"/>
</dbReference>
<organism evidence="7 8">
    <name type="scientific">Microbotryum saponariae</name>
    <dbReference type="NCBI Taxonomy" id="289078"/>
    <lineage>
        <taxon>Eukaryota</taxon>
        <taxon>Fungi</taxon>
        <taxon>Dikarya</taxon>
        <taxon>Basidiomycota</taxon>
        <taxon>Pucciniomycotina</taxon>
        <taxon>Microbotryomycetes</taxon>
        <taxon>Microbotryales</taxon>
        <taxon>Microbotryaceae</taxon>
        <taxon>Microbotryum</taxon>
    </lineage>
</organism>
<dbReference type="EMBL" id="FMWP01000094">
    <property type="protein sequence ID" value="SCZ97931.1"/>
    <property type="molecule type" value="Genomic_DNA"/>
</dbReference>
<dbReference type="GO" id="GO:0005524">
    <property type="term" value="F:ATP binding"/>
    <property type="evidence" value="ECO:0007669"/>
    <property type="project" value="UniProtKB-UniRule"/>
</dbReference>
<dbReference type="Gene3D" id="1.10.510.10">
    <property type="entry name" value="Transferase(Phosphotransferase) domain 1"/>
    <property type="match status" value="1"/>
</dbReference>
<dbReference type="Proteomes" id="UP000249723">
    <property type="component" value="Unassembled WGS sequence"/>
</dbReference>
<evidence type="ECO:0000313" key="8">
    <source>
        <dbReference type="Proteomes" id="UP000249723"/>
    </source>
</evidence>
<evidence type="ECO:0000256" key="2">
    <source>
        <dbReference type="ARBA" id="ARBA00022741"/>
    </source>
</evidence>
<feature type="compositionally biased region" description="Low complexity" evidence="5">
    <location>
        <begin position="691"/>
        <end position="707"/>
    </location>
</feature>
<sequence>MSSSEILASHRHLGASVPVTQLFTRKELVGKGAYGGVYKGIHNATGLVVALKVSQSRAHTPPSGCANVSSLHACCLLLLQVIDLDTPDDDISEIQKEVALLSEMRDANKHNITLYHGCYLQGHELWIAMDFASGGSIRTLASSLMKSGSIEEKYIVLILREVLVALSFLHRQAIIHRDVKAANILLTQAGKILLCDFGVAAHLQTNNKRSTFIGTPLWMAPEVITDGKMYDTKADIWSLGVTLYEIATGNPPYFGMEPMRACAIIPRTAPAKLEGGTWSVMMREFLAFCLQIDPTTRPTADELSRTKWIKSGAKLPMSLLRELIVRYVSWIQTGGQRASLAGLDSIAREDTFEIEEDKWDFDGEASSIEEEMIEPLGDEPPRSLDAQAAISQIRPPKAPLVARNHPLLRLFDEESNPYAQPTAPTTINLPSGSSLDTVRPTISIPSFDEMDDMFASSAPVKFGGASAADELMSPAGSSPFSWANQPSSLPFAPSAPRFGASASEEDSDGPWDNTTPTESTFPTILVPPPSSSAVSYPVTASPSLPTVALDRQLQSTTRRRADTAPSFDYPPLGPGIPSSSSGSTSTFTGRSTSTSGHSATTSISSVSASMSSSADSSLPSLTMASPRSAPKSPQRSRAGTTAGAPTGELRRGFVFGGIGRARRASDALSSRSGSGGTQGAPNASFNSMLQSNGHGRSESGSGSGESSAYPRPRLLSTSSMVDSPFDFPTPLATTNINGMHEFPFPSLEDDEAEGAAGGVETEQALDVDDEDDQDDLYDDDEEADVDLGSDEIWAFEGLELKPLDYLKLRTQGEIKQGLEETLAGLGEWLKIVEVGLERILGDQNEQPVGDWGRTLQQQQQDEEHVI</sequence>
<evidence type="ECO:0000313" key="7">
    <source>
        <dbReference type="EMBL" id="SCZ97931.1"/>
    </source>
</evidence>
<feature type="binding site" evidence="4">
    <location>
        <position position="52"/>
    </location>
    <ligand>
        <name>ATP</name>
        <dbReference type="ChEBI" id="CHEBI:30616"/>
    </ligand>
</feature>